<accession>A0A949JFG6</accession>
<reference evidence="1" key="1">
    <citation type="submission" date="2021-06" db="EMBL/GenBank/DDBJ databases">
        <title>Sequencing of actinobacteria type strains.</title>
        <authorList>
            <person name="Nguyen G.-S."/>
            <person name="Wentzel A."/>
        </authorList>
    </citation>
    <scope>NUCLEOTIDE SEQUENCE</scope>
    <source>
        <strain evidence="1">P38-E01</strain>
    </source>
</reference>
<evidence type="ECO:0000313" key="2">
    <source>
        <dbReference type="Proteomes" id="UP000694501"/>
    </source>
</evidence>
<protein>
    <submittedName>
        <fullName evidence="1">Uncharacterized protein</fullName>
    </submittedName>
</protein>
<comment type="caution">
    <text evidence="1">The sequence shown here is derived from an EMBL/GenBank/DDBJ whole genome shotgun (WGS) entry which is preliminary data.</text>
</comment>
<gene>
    <name evidence="1" type="ORF">JGS22_008185</name>
</gene>
<dbReference type="RefSeq" id="WP_211043033.1">
    <property type="nucleotide sequence ID" value="NZ_JAELVF020000001.1"/>
</dbReference>
<name>A0A949JFG6_9ACTN</name>
<organism evidence="1 2">
    <name type="scientific">Streptomyces tardus</name>
    <dbReference type="NCBI Taxonomy" id="2780544"/>
    <lineage>
        <taxon>Bacteria</taxon>
        <taxon>Bacillati</taxon>
        <taxon>Actinomycetota</taxon>
        <taxon>Actinomycetes</taxon>
        <taxon>Kitasatosporales</taxon>
        <taxon>Streptomycetaceae</taxon>
        <taxon>Streptomyces</taxon>
    </lineage>
</organism>
<dbReference type="EMBL" id="JAELVF020000001">
    <property type="protein sequence ID" value="MBU7597600.1"/>
    <property type="molecule type" value="Genomic_DNA"/>
</dbReference>
<dbReference type="AlphaFoldDB" id="A0A949JFG6"/>
<keyword evidence="2" id="KW-1185">Reference proteome</keyword>
<proteinExistence type="predicted"/>
<dbReference type="Proteomes" id="UP000694501">
    <property type="component" value="Unassembled WGS sequence"/>
</dbReference>
<evidence type="ECO:0000313" key="1">
    <source>
        <dbReference type="EMBL" id="MBU7597600.1"/>
    </source>
</evidence>
<sequence>MVSRTDCVERALADARLRRQPYSATETDTAELRVAARVADRILNGTLDFEELMAPDRGRDGTPQPPDERSADAQLRDISAALAGGGGAQAAEGLRALCRVVVGRDGAPHELQCFLAQRLLEPDGARVLGCVLHLAGRDSAQFWWQFAAGAGDWIATYCLRLHHLSMGETVEARFWARQTASTDLLREAVNDCDGTLRVLSALCRDHPTTTALVNALLDYVPDAVTFEEEFDLPLPDADFAAHIEQLEENLPARVA</sequence>